<dbReference type="PROSITE" id="PS51375">
    <property type="entry name" value="PPR"/>
    <property type="match status" value="7"/>
</dbReference>
<dbReference type="PROSITE" id="PS50011">
    <property type="entry name" value="PROTEIN_KINASE_DOM"/>
    <property type="match status" value="1"/>
</dbReference>
<accession>A0A8X8Y0S7</accession>
<dbReference type="FunFam" id="1.25.40.10:FF:000158">
    <property type="entry name" value="pentatricopeptide repeat-containing protein At2g33680"/>
    <property type="match status" value="1"/>
</dbReference>
<feature type="repeat" description="PPR" evidence="3">
    <location>
        <begin position="1031"/>
        <end position="1065"/>
    </location>
</feature>
<dbReference type="InterPro" id="IPR032867">
    <property type="entry name" value="DYW_dom"/>
</dbReference>
<dbReference type="AlphaFoldDB" id="A0A8X8Y0S7"/>
<evidence type="ECO:0000256" key="4">
    <source>
        <dbReference type="SAM" id="Phobius"/>
    </source>
</evidence>
<dbReference type="PANTHER" id="PTHR47926:SF378">
    <property type="entry name" value="PENTATRICOPEPTIDE REPEAT (PPR) SUPERFAMILY PROTEIN"/>
    <property type="match status" value="1"/>
</dbReference>
<dbReference type="Proteomes" id="UP000298416">
    <property type="component" value="Unassembled WGS sequence"/>
</dbReference>
<keyword evidence="7" id="KW-1185">Reference proteome</keyword>
<evidence type="ECO:0000259" key="5">
    <source>
        <dbReference type="PROSITE" id="PS50011"/>
    </source>
</evidence>
<dbReference type="GO" id="GO:0008270">
    <property type="term" value="F:zinc ion binding"/>
    <property type="evidence" value="ECO:0007669"/>
    <property type="project" value="InterPro"/>
</dbReference>
<dbReference type="Pfam" id="PF13041">
    <property type="entry name" value="PPR_2"/>
    <property type="match status" value="2"/>
</dbReference>
<dbReference type="GO" id="GO:0005524">
    <property type="term" value="F:ATP binding"/>
    <property type="evidence" value="ECO:0007669"/>
    <property type="project" value="InterPro"/>
</dbReference>
<dbReference type="SUPFAM" id="SSF56112">
    <property type="entry name" value="Protein kinase-like (PK-like)"/>
    <property type="match status" value="1"/>
</dbReference>
<feature type="repeat" description="PPR" evidence="3">
    <location>
        <begin position="965"/>
        <end position="995"/>
    </location>
</feature>
<keyword evidence="4" id="KW-0812">Transmembrane</keyword>
<evidence type="ECO:0000256" key="3">
    <source>
        <dbReference type="PROSITE-ProRule" id="PRU00708"/>
    </source>
</evidence>
<dbReference type="GO" id="GO:0009451">
    <property type="term" value="P:RNA modification"/>
    <property type="evidence" value="ECO:0007669"/>
    <property type="project" value="InterPro"/>
</dbReference>
<dbReference type="GO" id="GO:0004672">
    <property type="term" value="F:protein kinase activity"/>
    <property type="evidence" value="ECO:0007669"/>
    <property type="project" value="InterPro"/>
</dbReference>
<dbReference type="Gene3D" id="3.30.200.20">
    <property type="entry name" value="Phosphorylase Kinase, domain 1"/>
    <property type="match status" value="1"/>
</dbReference>
<keyword evidence="4" id="KW-0472">Membrane</keyword>
<feature type="repeat" description="PPR" evidence="3">
    <location>
        <begin position="797"/>
        <end position="831"/>
    </location>
</feature>
<keyword evidence="4" id="KW-1133">Transmembrane helix</keyword>
<evidence type="ECO:0000256" key="1">
    <source>
        <dbReference type="ARBA" id="ARBA00006643"/>
    </source>
</evidence>
<evidence type="ECO:0000313" key="6">
    <source>
        <dbReference type="EMBL" id="KAG6422454.1"/>
    </source>
</evidence>
<dbReference type="GO" id="GO:0099402">
    <property type="term" value="P:plant organ development"/>
    <property type="evidence" value="ECO:0007669"/>
    <property type="project" value="UniProtKB-ARBA"/>
</dbReference>
<dbReference type="Pfam" id="PF14432">
    <property type="entry name" value="DYW_deaminase"/>
    <property type="match status" value="1"/>
</dbReference>
<feature type="repeat" description="PPR" evidence="3">
    <location>
        <begin position="696"/>
        <end position="730"/>
    </location>
</feature>
<comment type="similarity">
    <text evidence="1">Belongs to the PPR family. PCMP-H subfamily.</text>
</comment>
<gene>
    <name evidence="6" type="ORF">SASPL_119026</name>
</gene>
<dbReference type="InterPro" id="IPR011009">
    <property type="entry name" value="Kinase-like_dom_sf"/>
</dbReference>
<feature type="repeat" description="PPR" evidence="3">
    <location>
        <begin position="933"/>
        <end position="963"/>
    </location>
</feature>
<keyword evidence="2" id="KW-0677">Repeat</keyword>
<proteinExistence type="inferred from homology"/>
<feature type="repeat" description="PPR" evidence="3">
    <location>
        <begin position="595"/>
        <end position="629"/>
    </location>
</feature>
<reference evidence="6" key="1">
    <citation type="submission" date="2018-01" db="EMBL/GenBank/DDBJ databases">
        <authorList>
            <person name="Mao J.F."/>
        </authorList>
    </citation>
    <scope>NUCLEOTIDE SEQUENCE</scope>
    <source>
        <strain evidence="6">Huo1</strain>
        <tissue evidence="6">Leaf</tissue>
    </source>
</reference>
<dbReference type="SUPFAM" id="SSF48452">
    <property type="entry name" value="TPR-like"/>
    <property type="match status" value="1"/>
</dbReference>
<dbReference type="Pfam" id="PF20431">
    <property type="entry name" value="E_motif"/>
    <property type="match status" value="1"/>
</dbReference>
<feature type="domain" description="Protein kinase" evidence="5">
    <location>
        <begin position="118"/>
        <end position="457"/>
    </location>
</feature>
<dbReference type="Pfam" id="PF01535">
    <property type="entry name" value="PPR"/>
    <property type="match status" value="5"/>
</dbReference>
<dbReference type="GO" id="GO:0003723">
    <property type="term" value="F:RNA binding"/>
    <property type="evidence" value="ECO:0007669"/>
    <property type="project" value="InterPro"/>
</dbReference>
<dbReference type="Pfam" id="PF00069">
    <property type="entry name" value="Pkinase"/>
    <property type="match status" value="1"/>
</dbReference>
<comment type="caution">
    <text evidence="6">The sequence shown here is derived from an EMBL/GenBank/DDBJ whole genome shotgun (WGS) entry which is preliminary data.</text>
</comment>
<name>A0A8X8Y0S7_SALSN</name>
<dbReference type="PANTHER" id="PTHR47926">
    <property type="entry name" value="PENTATRICOPEPTIDE REPEAT-CONTAINING PROTEIN"/>
    <property type="match status" value="1"/>
</dbReference>
<organism evidence="6">
    <name type="scientific">Salvia splendens</name>
    <name type="common">Scarlet sage</name>
    <dbReference type="NCBI Taxonomy" id="180675"/>
    <lineage>
        <taxon>Eukaryota</taxon>
        <taxon>Viridiplantae</taxon>
        <taxon>Streptophyta</taxon>
        <taxon>Embryophyta</taxon>
        <taxon>Tracheophyta</taxon>
        <taxon>Spermatophyta</taxon>
        <taxon>Magnoliopsida</taxon>
        <taxon>eudicotyledons</taxon>
        <taxon>Gunneridae</taxon>
        <taxon>Pentapetalae</taxon>
        <taxon>asterids</taxon>
        <taxon>lamiids</taxon>
        <taxon>Lamiales</taxon>
        <taxon>Lamiaceae</taxon>
        <taxon>Nepetoideae</taxon>
        <taxon>Mentheae</taxon>
        <taxon>Salviinae</taxon>
        <taxon>Salvia</taxon>
        <taxon>Salvia subgen. Calosphace</taxon>
        <taxon>core Calosphace</taxon>
    </lineage>
</organism>
<dbReference type="NCBIfam" id="TIGR00756">
    <property type="entry name" value="PPR"/>
    <property type="match status" value="6"/>
</dbReference>
<dbReference type="InterPro" id="IPR000719">
    <property type="entry name" value="Prot_kinase_dom"/>
</dbReference>
<feature type="transmembrane region" description="Helical" evidence="4">
    <location>
        <begin position="63"/>
        <end position="85"/>
    </location>
</feature>
<dbReference type="Gene3D" id="1.10.510.10">
    <property type="entry name" value="Transferase(Phosphotransferase) domain 1"/>
    <property type="match status" value="1"/>
</dbReference>
<reference evidence="6" key="2">
    <citation type="submission" date="2020-08" db="EMBL/GenBank/DDBJ databases">
        <title>Plant Genome Project.</title>
        <authorList>
            <person name="Zhang R.-G."/>
        </authorList>
    </citation>
    <scope>NUCLEOTIDE SEQUENCE</scope>
    <source>
        <strain evidence="6">Huo1</strain>
        <tissue evidence="6">Leaf</tissue>
    </source>
</reference>
<dbReference type="FunFam" id="1.25.40.10:FF:000073">
    <property type="entry name" value="Pentatricopeptide repeat-containing protein chloroplastic"/>
    <property type="match status" value="1"/>
</dbReference>
<sequence length="1198" mass="134230">MLAHNYLSMERNRHGISARKGLKMVVLLAFCVNVVSSECIYRPSKSFSGEPPPLSLKNRLRRIFLSIGLGIVTGLLGALLLALLFRHFVKYVNRAPILKGPVLFSPRISGRTLRSALSNSSELLSSSLTGRYYKAVLDNGLVVAVKRLEPECGVGARGKALRKKIRKELEVLASLRHRNLMSLRSYVCESSGYSLVYDFAPAGSLDDVMRRVRENQLELKWESRLRIAVGIARGLYHLHFACDPRRLHYNLKPSNVILNSQFDPRLTDLGLAAILPDFRRAASGYNAPECFQNCRYTDKSDVFSFGVILGVLLTGRDPLDPLFGDGGSLGQWLRQLQQAGECREVLDKAILGEEVEEEEMLMAVRIAVVQEKELLVVPTAYTAQGTCIGLPWEQPLSSAFICNERVVFTRLRCSVSCLTEIGVVKKVKELMILCCEEEGVVRKVGKHLLMVVGMILFALFFFESEADKFQNANFAKIPSWVSLKSNKSSLKSPETHRGELENVHLLSLSKQENLKEAHEYLLQMHRFNIPVSPQSYKHLLQKCSKLKSLKFGKLIHRRLPEDPPDYLSNCVLEMYCDCGSLSDARKLFDEMPERSMGSWVVIISAYADEGLLEDAVKLYLSMQDSDFKPNPYVYVCLFKSFSESWCLEIGKQMHCRVIKAGFGDNVALDTALCNMYVKCGSLDCAERLFGLMQEKNVVSYTTMMVGCAQANRHDDALRFFKRMVDEDVDLDEFAFSITLKACAALVDRKLGEQAHGLVVKLGLQGEVSVGTPLVDFYVKCGDVESGIRAFEAIHEPNDVSWSALLCGYSQIGEFEKCIDVFKRLRSEGVVLNRFMYTSIFQVCSAFADFNFGSQAHGDAIKRGLVSYLYGESAMITMYAKCGKLDYAFRAFESMDAPDTVAWTAMIAGCAHHGKASDAISLFREMQASGVRMNAVTYVAILTACSHAGLVREAGEFFRSMGSKATIDHYNCMIDAYSRAGLLKQAFDLINEMPFEADAMSWKSLLGGCSIHREYEIGRIAADELLRLDPHDAAAYILLFNMHASCGKWEEAAGVRRLMAERGVRKETGCSWISVGGEVHRFVVGDRHHPLAEEVYAKVEEMGFEETSGDGVLLSEEDEVWRERKRQEMVHSERLAIGYGLIATAPTSAIVVFKNLRACRGCHEFGKHVSLVTGREIMVRDSNRFHRFVNGECSCRDYW</sequence>
<dbReference type="InterPro" id="IPR002885">
    <property type="entry name" value="PPR_rpt"/>
</dbReference>
<evidence type="ECO:0000256" key="2">
    <source>
        <dbReference type="ARBA" id="ARBA00022737"/>
    </source>
</evidence>
<evidence type="ECO:0000313" key="7">
    <source>
        <dbReference type="Proteomes" id="UP000298416"/>
    </source>
</evidence>
<feature type="repeat" description="PPR" evidence="3">
    <location>
        <begin position="898"/>
        <end position="932"/>
    </location>
</feature>
<dbReference type="InterPro" id="IPR046848">
    <property type="entry name" value="E_motif"/>
</dbReference>
<dbReference type="InterPro" id="IPR046960">
    <property type="entry name" value="PPR_At4g14850-like_plant"/>
</dbReference>
<dbReference type="Gene3D" id="1.25.40.10">
    <property type="entry name" value="Tetratricopeptide repeat domain"/>
    <property type="match status" value="5"/>
</dbReference>
<dbReference type="EMBL" id="PNBA02000006">
    <property type="protein sequence ID" value="KAG6422454.1"/>
    <property type="molecule type" value="Genomic_DNA"/>
</dbReference>
<dbReference type="InterPro" id="IPR011990">
    <property type="entry name" value="TPR-like_helical_dom_sf"/>
</dbReference>
<protein>
    <recommendedName>
        <fullName evidence="5">Protein kinase domain-containing protein</fullName>
    </recommendedName>
</protein>